<dbReference type="AlphaFoldDB" id="A0A0C3J6U7"/>
<reference evidence="1 2" key="1">
    <citation type="submission" date="2014-04" db="EMBL/GenBank/DDBJ databases">
        <authorList>
            <consortium name="DOE Joint Genome Institute"/>
            <person name="Kuo A."/>
            <person name="Kohler A."/>
            <person name="Costa M.D."/>
            <person name="Nagy L.G."/>
            <person name="Floudas D."/>
            <person name="Copeland A."/>
            <person name="Barry K.W."/>
            <person name="Cichocki N."/>
            <person name="Veneault-Fourrey C."/>
            <person name="LaButti K."/>
            <person name="Lindquist E.A."/>
            <person name="Lipzen A."/>
            <person name="Lundell T."/>
            <person name="Morin E."/>
            <person name="Murat C."/>
            <person name="Sun H."/>
            <person name="Tunlid A."/>
            <person name="Henrissat B."/>
            <person name="Grigoriev I.V."/>
            <person name="Hibbett D.S."/>
            <person name="Martin F."/>
            <person name="Nordberg H.P."/>
            <person name="Cantor M.N."/>
            <person name="Hua S.X."/>
        </authorList>
    </citation>
    <scope>NUCLEOTIDE SEQUENCE [LARGE SCALE GENOMIC DNA]</scope>
    <source>
        <strain evidence="1 2">Marx 270</strain>
    </source>
</reference>
<keyword evidence="2" id="KW-1185">Reference proteome</keyword>
<name>A0A0C3J6U7_PISTI</name>
<evidence type="ECO:0000313" key="1">
    <source>
        <dbReference type="EMBL" id="KIO04758.1"/>
    </source>
</evidence>
<protein>
    <submittedName>
        <fullName evidence="1">Uncharacterized protein</fullName>
    </submittedName>
</protein>
<dbReference type="InParanoid" id="A0A0C3J6U7"/>
<proteinExistence type="predicted"/>
<dbReference type="Proteomes" id="UP000054217">
    <property type="component" value="Unassembled WGS sequence"/>
</dbReference>
<sequence>MSFLPSAKHPLAADLWPENVSSIIQSRTDVSSLQQWECFPRSLEHMVQWAAVARDPASTDKSRSHMLVYKTLSATEQTTILYPISVRVYGYLHGKFALGDVGDWDGDVNKVSYAMQHLTLSSGGHSVAWQNQLDRLNLAANFASRTLKLPLRSVQFHHRLYLQRKVFFKCDGVRLDSDTTPQTTSPTFSSQCPDLPAMPGYPWKWNGAIELLAMDDASVISRIHEISLAGGDLVEVDAEFNLVISCARSQTACLRVFLTCKQVLHLQEKRSNLISTAPTLDSNTRIVKRMRTTKPTVETASPLHTEIKSPVMTPELPVMESPATDV</sequence>
<reference evidence="2" key="2">
    <citation type="submission" date="2015-01" db="EMBL/GenBank/DDBJ databases">
        <title>Evolutionary Origins and Diversification of the Mycorrhizal Mutualists.</title>
        <authorList>
            <consortium name="DOE Joint Genome Institute"/>
            <consortium name="Mycorrhizal Genomics Consortium"/>
            <person name="Kohler A."/>
            <person name="Kuo A."/>
            <person name="Nagy L.G."/>
            <person name="Floudas D."/>
            <person name="Copeland A."/>
            <person name="Barry K.W."/>
            <person name="Cichocki N."/>
            <person name="Veneault-Fourrey C."/>
            <person name="LaButti K."/>
            <person name="Lindquist E.A."/>
            <person name="Lipzen A."/>
            <person name="Lundell T."/>
            <person name="Morin E."/>
            <person name="Murat C."/>
            <person name="Riley R."/>
            <person name="Ohm R."/>
            <person name="Sun H."/>
            <person name="Tunlid A."/>
            <person name="Henrissat B."/>
            <person name="Grigoriev I.V."/>
            <person name="Hibbett D.S."/>
            <person name="Martin F."/>
        </authorList>
    </citation>
    <scope>NUCLEOTIDE SEQUENCE [LARGE SCALE GENOMIC DNA]</scope>
    <source>
        <strain evidence="2">Marx 270</strain>
    </source>
</reference>
<dbReference type="HOGENOM" id="CLU_075367_0_0_1"/>
<accession>A0A0C3J6U7</accession>
<gene>
    <name evidence="1" type="ORF">M404DRAFT_25871</name>
</gene>
<evidence type="ECO:0000313" key="2">
    <source>
        <dbReference type="Proteomes" id="UP000054217"/>
    </source>
</evidence>
<organism evidence="1 2">
    <name type="scientific">Pisolithus tinctorius Marx 270</name>
    <dbReference type="NCBI Taxonomy" id="870435"/>
    <lineage>
        <taxon>Eukaryota</taxon>
        <taxon>Fungi</taxon>
        <taxon>Dikarya</taxon>
        <taxon>Basidiomycota</taxon>
        <taxon>Agaricomycotina</taxon>
        <taxon>Agaricomycetes</taxon>
        <taxon>Agaricomycetidae</taxon>
        <taxon>Boletales</taxon>
        <taxon>Sclerodermatineae</taxon>
        <taxon>Pisolithaceae</taxon>
        <taxon>Pisolithus</taxon>
    </lineage>
</organism>
<dbReference type="EMBL" id="KN831969">
    <property type="protein sequence ID" value="KIO04758.1"/>
    <property type="molecule type" value="Genomic_DNA"/>
</dbReference>
<dbReference type="OrthoDB" id="2615814at2759"/>